<dbReference type="InterPro" id="IPR051165">
    <property type="entry name" value="Multifunctional_ANK_Repeat"/>
</dbReference>
<dbReference type="SMART" id="SM00218">
    <property type="entry name" value="ZU5"/>
    <property type="match status" value="1"/>
</dbReference>
<keyword evidence="7" id="KW-1185">Reference proteome</keyword>
<dbReference type="Gene3D" id="2.60.220.30">
    <property type="match status" value="1"/>
</dbReference>
<dbReference type="Gene3D" id="1.25.40.20">
    <property type="entry name" value="Ankyrin repeat-containing domain"/>
    <property type="match status" value="1"/>
</dbReference>
<evidence type="ECO:0000256" key="2">
    <source>
        <dbReference type="ARBA" id="ARBA00023043"/>
    </source>
</evidence>
<dbReference type="InterPro" id="IPR002110">
    <property type="entry name" value="Ankyrin_rpt"/>
</dbReference>
<dbReference type="InterPro" id="IPR036770">
    <property type="entry name" value="Ankyrin_rpt-contain_sf"/>
</dbReference>
<gene>
    <name evidence="6" type="ORF">llap_21451</name>
</gene>
<dbReference type="Pfam" id="PF12796">
    <property type="entry name" value="Ank_2"/>
    <property type="match status" value="2"/>
</dbReference>
<dbReference type="PROSITE" id="PS50088">
    <property type="entry name" value="ANK_REPEAT"/>
    <property type="match status" value="4"/>
</dbReference>
<dbReference type="Pfam" id="PF00791">
    <property type="entry name" value="ZU5"/>
    <property type="match status" value="1"/>
</dbReference>
<dbReference type="SUPFAM" id="SSF48403">
    <property type="entry name" value="Ankyrin repeat"/>
    <property type="match status" value="1"/>
</dbReference>
<feature type="repeat" description="ANK" evidence="3">
    <location>
        <begin position="95"/>
        <end position="127"/>
    </location>
</feature>
<keyword evidence="2 3" id="KW-0040">ANK repeat</keyword>
<feature type="compositionally biased region" description="Polar residues" evidence="4">
    <location>
        <begin position="310"/>
        <end position="324"/>
    </location>
</feature>
<dbReference type="PROSITE" id="PS51145">
    <property type="entry name" value="ZU5"/>
    <property type="match status" value="1"/>
</dbReference>
<feature type="compositionally biased region" description="Basic and acidic residues" evidence="4">
    <location>
        <begin position="225"/>
        <end position="234"/>
    </location>
</feature>
<feature type="repeat" description="ANK" evidence="3">
    <location>
        <begin position="62"/>
        <end position="94"/>
    </location>
</feature>
<dbReference type="SMART" id="SM00248">
    <property type="entry name" value="ANK"/>
    <property type="match status" value="4"/>
</dbReference>
<feature type="domain" description="ZU5" evidence="5">
    <location>
        <begin position="333"/>
        <end position="407"/>
    </location>
</feature>
<reference evidence="7" key="1">
    <citation type="submission" date="2017-11" db="EMBL/GenBank/DDBJ databases">
        <authorList>
            <person name="Lima N.C."/>
            <person name="Parody-Merino A.M."/>
            <person name="Battley P.F."/>
            <person name="Fidler A.E."/>
            <person name="Prosdocimi F."/>
        </authorList>
    </citation>
    <scope>NUCLEOTIDE SEQUENCE [LARGE SCALE GENOMIC DNA]</scope>
</reference>
<name>A0A2I0T381_LIMLA</name>
<evidence type="ECO:0000313" key="6">
    <source>
        <dbReference type="EMBL" id="PKU28245.1"/>
    </source>
</evidence>
<dbReference type="InterPro" id="IPR000906">
    <property type="entry name" value="ZU5_dom"/>
</dbReference>
<dbReference type="PRINTS" id="PR01415">
    <property type="entry name" value="ANKYRIN"/>
</dbReference>
<evidence type="ECO:0000256" key="3">
    <source>
        <dbReference type="PROSITE-ProRule" id="PRU00023"/>
    </source>
</evidence>
<evidence type="ECO:0000256" key="1">
    <source>
        <dbReference type="ARBA" id="ARBA00022737"/>
    </source>
</evidence>
<protein>
    <submittedName>
        <fullName evidence="6">Ankyrin-1 isoform x3</fullName>
    </submittedName>
</protein>
<feature type="region of interest" description="Disordered" evidence="4">
    <location>
        <begin position="214"/>
        <end position="234"/>
    </location>
</feature>
<dbReference type="OrthoDB" id="20872at2759"/>
<dbReference type="Proteomes" id="UP000233556">
    <property type="component" value="Unassembled WGS sequence"/>
</dbReference>
<reference evidence="7" key="2">
    <citation type="submission" date="2017-12" db="EMBL/GenBank/DDBJ databases">
        <title>Genome sequence of the Bar-tailed Godwit (Limosa lapponica baueri).</title>
        <authorList>
            <person name="Lima N.C.B."/>
            <person name="Parody-Merino A.M."/>
            <person name="Battley P.F."/>
            <person name="Fidler A.E."/>
            <person name="Prosdocimi F."/>
        </authorList>
    </citation>
    <scope>NUCLEOTIDE SEQUENCE [LARGE SCALE GENOMIC DNA]</scope>
</reference>
<dbReference type="PANTHER" id="PTHR24123">
    <property type="entry name" value="ANKYRIN REPEAT-CONTAINING"/>
    <property type="match status" value="1"/>
</dbReference>
<evidence type="ECO:0000313" key="7">
    <source>
        <dbReference type="Proteomes" id="UP000233556"/>
    </source>
</evidence>
<feature type="repeat" description="ANK" evidence="3">
    <location>
        <begin position="128"/>
        <end position="160"/>
    </location>
</feature>
<dbReference type="PANTHER" id="PTHR24123:SF71">
    <property type="entry name" value="ANKYRIN 1, ERYTHROCYTIC A ISOFORM X1"/>
    <property type="match status" value="1"/>
</dbReference>
<evidence type="ECO:0000256" key="4">
    <source>
        <dbReference type="SAM" id="MobiDB-lite"/>
    </source>
</evidence>
<keyword evidence="1" id="KW-0677">Repeat</keyword>
<dbReference type="AlphaFoldDB" id="A0A2I0T381"/>
<organism evidence="6 7">
    <name type="scientific">Limosa lapponica baueri</name>
    <dbReference type="NCBI Taxonomy" id="1758121"/>
    <lineage>
        <taxon>Eukaryota</taxon>
        <taxon>Metazoa</taxon>
        <taxon>Chordata</taxon>
        <taxon>Craniata</taxon>
        <taxon>Vertebrata</taxon>
        <taxon>Euteleostomi</taxon>
        <taxon>Archelosauria</taxon>
        <taxon>Archosauria</taxon>
        <taxon>Dinosauria</taxon>
        <taxon>Saurischia</taxon>
        <taxon>Theropoda</taxon>
        <taxon>Coelurosauria</taxon>
        <taxon>Aves</taxon>
        <taxon>Neognathae</taxon>
        <taxon>Neoaves</taxon>
        <taxon>Charadriiformes</taxon>
        <taxon>Scolopacidae</taxon>
        <taxon>Limosa</taxon>
    </lineage>
</organism>
<feature type="repeat" description="ANK" evidence="3">
    <location>
        <begin position="29"/>
        <end position="61"/>
    </location>
</feature>
<evidence type="ECO:0000259" key="5">
    <source>
        <dbReference type="PROSITE" id="PS51145"/>
    </source>
</evidence>
<dbReference type="PROSITE" id="PS50297">
    <property type="entry name" value="ANK_REP_REGION"/>
    <property type="match status" value="4"/>
</dbReference>
<dbReference type="Pfam" id="PF00023">
    <property type="entry name" value="Ank"/>
    <property type="match status" value="1"/>
</dbReference>
<feature type="region of interest" description="Disordered" evidence="4">
    <location>
        <begin position="291"/>
        <end position="324"/>
    </location>
</feature>
<dbReference type="EMBL" id="KZ521576">
    <property type="protein sequence ID" value="PKU28245.1"/>
    <property type="molecule type" value="Genomic_DNA"/>
</dbReference>
<proteinExistence type="predicted"/>
<sequence length="407" mass="43743">MHGKLQDKLIPAEPEAGAARCNEPLSLQNGYTPLHIAAKQNQLEVASSLLQYGASANAESAQGVTPLHLASQEGHADMVALLFSKQANGDLGNKMGYTPLHVASHYGNIKLVKFLLQHQADVNAKTKLGYTPLHQAAQQGHTDIVTLLLKHGASPNEISTNGTTPLAIAKRLGYISVTDVLKIVTEETDIPSVGDKHRMSFPETVDEILDVSEDEEEELIAPKPRTLDPRDQEGKREMLEFVTTTTLEQTVESPAVLQVPCVPPETVVTRAEETEQVGPVETEAEQVSLLHAPSVSPQEPCKEFDEDSLIPSSPATETSDNISPVASPVHTGFLVSFMVDARGGSMRGSRHHGLRVVIPPRACAAPTRITCRLVKPQKLPAPPTLAEEEGLASRIIALGPAGAQFLR</sequence>
<accession>A0A2I0T381</accession>